<accession>A0A5B9WDM7</accession>
<feature type="domain" description="Cytochrome c" evidence="7">
    <location>
        <begin position="45"/>
        <end position="136"/>
    </location>
</feature>
<dbReference type="InterPro" id="IPR036909">
    <property type="entry name" value="Cyt_c-like_dom_sf"/>
</dbReference>
<dbReference type="SUPFAM" id="SSF46626">
    <property type="entry name" value="Cytochrome c"/>
    <property type="match status" value="1"/>
</dbReference>
<dbReference type="RefSeq" id="WP_246196307.1">
    <property type="nucleotide sequence ID" value="NZ_CP042997.1"/>
</dbReference>
<dbReference type="Pfam" id="PF00400">
    <property type="entry name" value="WD40"/>
    <property type="match status" value="1"/>
</dbReference>
<dbReference type="SMART" id="SM00320">
    <property type="entry name" value="WD40"/>
    <property type="match status" value="7"/>
</dbReference>
<keyword evidence="6" id="KW-0732">Signal</keyword>
<dbReference type="InterPro" id="IPR024977">
    <property type="entry name" value="Apc4-like_WD40_dom"/>
</dbReference>
<feature type="repeat" description="WD" evidence="4">
    <location>
        <begin position="462"/>
        <end position="503"/>
    </location>
</feature>
<name>A0A5B9WDM7_9BACT</name>
<dbReference type="GO" id="GO:0009055">
    <property type="term" value="F:electron transfer activity"/>
    <property type="evidence" value="ECO:0007669"/>
    <property type="project" value="InterPro"/>
</dbReference>
<dbReference type="PROSITE" id="PS51007">
    <property type="entry name" value="CYTC"/>
    <property type="match status" value="1"/>
</dbReference>
<proteinExistence type="predicted"/>
<keyword evidence="1 5" id="KW-0349">Heme</keyword>
<dbReference type="PROSITE" id="PS50082">
    <property type="entry name" value="WD_REPEATS_2"/>
    <property type="match status" value="1"/>
</dbReference>
<dbReference type="PANTHER" id="PTHR35889">
    <property type="entry name" value="CYCLOINULO-OLIGOSACCHARIDE FRUCTANOTRANSFERASE-RELATED"/>
    <property type="match status" value="1"/>
</dbReference>
<dbReference type="Pfam" id="PF07583">
    <property type="entry name" value="PSCyt2"/>
    <property type="match status" value="1"/>
</dbReference>
<sequence length="1710" mass="183494" precursor="true">MSLPTLPAPARLAAALMILAMPAMAADEKAKSGAGAKPAVEAKVSYDKQIRPIFQAHCQGCHQPAKAGGAYVMTAFDRLLKGGESDEPAVVPGKPAESHLLDVITPHAGKAEMPRDKPPLAAPEVELVARWIAQGARDDSPPNPGPRYDRDHLPVYTRLPVIPAVAFSPDGSTLAVAGFHEVLLWKADGSAPVARLVGLSERVESLAFSPDGKRLAVTGGRPARMGEVQVWDVEKRALKLSAPVTSDTVFGVSWSPDGSKIAFGCADNTVRAIDAKTGEQVLFLGAHSDWAQDTVFSRDGSHLISVGRDMAAKLTEFATQRFVDNITSITPGALKGGLTAVARHPSRDEIVIGGSDGEPKVYRVFRLTSRVIGDDSNLIRELPPLPGRVCSVAVSPDGKRIAAASSLDGSSGEVAVYGYEFDTSLPANIRAINEKVVTARSPAEAAALDAYHKQGVAKVAGFKVPKAAVYAVSFRPDGKVLAAAGGDGLVRLIDAATGKLVKEFAPVTVTAAKPAEAGSVGLVTPKTEEAVETETLPAGAKLAALEVEPKQVRLAGKFAYVQLLVTGRLASGEALDATRMVEAEVRPDLAAVSRSGLVRPLKDGKGVITLRLAGRSVDVPVAVEGMGRPSKVDFVHDVNPVLSRLGCNQGTCHGSAQGKNGFKLSLRGYDPLFDVRALVDDNAGRHVNLASPEDSMMLTKPTGAVPHVGGVLMHPGEPYYETLRAWVADGAKLDLGTPRVAKIEVTPVNPILPRVGSRQQLRVMATYANGEVRDVTREAFLETGNMEVASAGKSGVMTALRRGEAPILARFEGAYASTTLTVMGDREGFAWSQPPSYGKVDDLAAAKWRRMKILPSGLCTDAEFIRRASLDLTGLPPTAADVRAFLADSRDSRAKREALVDRLIGSPEYIDYWTNKWADLLQVNRKFLDVDGAVGLRNWIRGQVAANTPYDQFARAIITASGSNKDNPPAAYFKVLREPTAVMENTTQLFLAVRFNCNKCHDHPFERWTQDQYYQTAAFFAQVGLKGDPSSNGRTVGGTDVEAPKPLFEMVSDTGSGEMIHDRTKQVAAPKFPYTCAYEKPAGASRRVDMAAWLTSKDNPYFARSYVNRLWGYLFGVGIIEPLDDLRAGNPPTNPELLDYLTDEFIKSGFNVRHVVRLICTSRTYQLSVETNKWNQDDKTNYSHAVARRLPAEVLLDSVYRVTGTKSRIPGVPEGTRAAALPDSGVELPSGFLTTFGRPPRESACECERTSGLQLGPVMALVSGPTLADALADPTNELTALASTQPDDAKLIDELFVRILNRPATPREVATCEADLKAIDDDHRKLAENLARHELEYALRRPQLERDRLAAIARAQASLASYEKELAPRRAKQEQDRAAAVAKLEADLKAYEATLPEKLAAWEKAHAGSIVNRWAVLEPKALSATGGTKLTKEADGTIVASGNIAMNEYTIAAETDLAGITGIRLELIPDPKFPSNGPGRAPDGNFVLSEIQLSAAPKSDPAKAQPVALQNAKADFSQDGFDVSKAIDGTDDGDGGWAVSPRTGMIHWATFETKTPAGGPGGMRLTIKLHQKYGGRVYQLGRFRISVTRAPSPGLDLAEPLRAALAVAPEVRGRAQQDLLMGYLRGMDMELKAKADALNAGKAPLPEDERLAALRAELEQAKLPVAADPALLQLRHDLEQSIQQAAARRLTAAQDVAWALINSPAFLFNH</sequence>
<evidence type="ECO:0000256" key="4">
    <source>
        <dbReference type="PROSITE-ProRule" id="PRU00221"/>
    </source>
</evidence>
<feature type="signal peptide" evidence="6">
    <location>
        <begin position="1"/>
        <end position="25"/>
    </location>
</feature>
<protein>
    <submittedName>
        <fullName evidence="8">Translocation protein TolB</fullName>
    </submittedName>
</protein>
<dbReference type="PANTHER" id="PTHR35889:SF3">
    <property type="entry name" value="F-BOX DOMAIN-CONTAINING PROTEIN"/>
    <property type="match status" value="1"/>
</dbReference>
<dbReference type="Pfam" id="PF07587">
    <property type="entry name" value="PSD1"/>
    <property type="match status" value="1"/>
</dbReference>
<keyword evidence="3 5" id="KW-0408">Iron</keyword>
<dbReference type="GO" id="GO:0020037">
    <property type="term" value="F:heme binding"/>
    <property type="evidence" value="ECO:0007669"/>
    <property type="project" value="InterPro"/>
</dbReference>
<feature type="chain" id="PRO_5022858829" evidence="6">
    <location>
        <begin position="26"/>
        <end position="1710"/>
    </location>
</feature>
<keyword evidence="4" id="KW-0853">WD repeat</keyword>
<dbReference type="SUPFAM" id="SSF50978">
    <property type="entry name" value="WD40 repeat-like"/>
    <property type="match status" value="1"/>
</dbReference>
<keyword evidence="2 5" id="KW-0479">Metal-binding</keyword>
<evidence type="ECO:0000313" key="8">
    <source>
        <dbReference type="EMBL" id="QEH38726.1"/>
    </source>
</evidence>
<evidence type="ECO:0000256" key="6">
    <source>
        <dbReference type="SAM" id="SignalP"/>
    </source>
</evidence>
<dbReference type="GO" id="GO:0046872">
    <property type="term" value="F:metal ion binding"/>
    <property type="evidence" value="ECO:0007669"/>
    <property type="project" value="UniProtKB-KW"/>
</dbReference>
<dbReference type="InterPro" id="IPR001680">
    <property type="entry name" value="WD40_rpt"/>
</dbReference>
<dbReference type="Gene3D" id="2.130.10.10">
    <property type="entry name" value="YVTN repeat-like/Quinoprotein amine dehydrogenase"/>
    <property type="match status" value="2"/>
</dbReference>
<evidence type="ECO:0000256" key="1">
    <source>
        <dbReference type="ARBA" id="ARBA00022617"/>
    </source>
</evidence>
<keyword evidence="9" id="KW-1185">Reference proteome</keyword>
<evidence type="ECO:0000259" key="7">
    <source>
        <dbReference type="PROSITE" id="PS51007"/>
    </source>
</evidence>
<dbReference type="InterPro" id="IPR022655">
    <property type="entry name" value="DUF1553"/>
</dbReference>
<dbReference type="KEGG" id="agv:OJF2_73320"/>
<evidence type="ECO:0000256" key="2">
    <source>
        <dbReference type="ARBA" id="ARBA00022723"/>
    </source>
</evidence>
<dbReference type="InterPro" id="IPR011429">
    <property type="entry name" value="Cyt_c_Planctomycete-type"/>
</dbReference>
<dbReference type="Proteomes" id="UP000324233">
    <property type="component" value="Chromosome"/>
</dbReference>
<evidence type="ECO:0000256" key="5">
    <source>
        <dbReference type="PROSITE-ProRule" id="PRU00433"/>
    </source>
</evidence>
<dbReference type="InterPro" id="IPR015943">
    <property type="entry name" value="WD40/YVTN_repeat-like_dom_sf"/>
</dbReference>
<dbReference type="InterPro" id="IPR036322">
    <property type="entry name" value="WD40_repeat_dom_sf"/>
</dbReference>
<dbReference type="InterPro" id="IPR009056">
    <property type="entry name" value="Cyt_c-like_dom"/>
</dbReference>
<dbReference type="Gene3D" id="2.60.40.1080">
    <property type="match status" value="1"/>
</dbReference>
<dbReference type="EMBL" id="CP042997">
    <property type="protein sequence ID" value="QEH38726.1"/>
    <property type="molecule type" value="Genomic_DNA"/>
</dbReference>
<evidence type="ECO:0000313" key="9">
    <source>
        <dbReference type="Proteomes" id="UP000324233"/>
    </source>
</evidence>
<gene>
    <name evidence="8" type="ORF">OJF2_73320</name>
</gene>
<dbReference type="Pfam" id="PF07635">
    <property type="entry name" value="PSCyt1"/>
    <property type="match status" value="1"/>
</dbReference>
<dbReference type="InterPro" id="IPR011444">
    <property type="entry name" value="DUF1549"/>
</dbReference>
<organism evidence="8 9">
    <name type="scientific">Aquisphaera giovannonii</name>
    <dbReference type="NCBI Taxonomy" id="406548"/>
    <lineage>
        <taxon>Bacteria</taxon>
        <taxon>Pseudomonadati</taxon>
        <taxon>Planctomycetota</taxon>
        <taxon>Planctomycetia</taxon>
        <taxon>Isosphaerales</taxon>
        <taxon>Isosphaeraceae</taxon>
        <taxon>Aquisphaera</taxon>
    </lineage>
</organism>
<reference evidence="8 9" key="1">
    <citation type="submission" date="2019-08" db="EMBL/GenBank/DDBJ databases">
        <title>Deep-cultivation of Planctomycetes and their phenomic and genomic characterization uncovers novel biology.</title>
        <authorList>
            <person name="Wiegand S."/>
            <person name="Jogler M."/>
            <person name="Boedeker C."/>
            <person name="Pinto D."/>
            <person name="Vollmers J."/>
            <person name="Rivas-Marin E."/>
            <person name="Kohn T."/>
            <person name="Peeters S.H."/>
            <person name="Heuer A."/>
            <person name="Rast P."/>
            <person name="Oberbeckmann S."/>
            <person name="Bunk B."/>
            <person name="Jeske O."/>
            <person name="Meyerdierks A."/>
            <person name="Storesund J.E."/>
            <person name="Kallscheuer N."/>
            <person name="Luecker S."/>
            <person name="Lage O.M."/>
            <person name="Pohl T."/>
            <person name="Merkel B.J."/>
            <person name="Hornburger P."/>
            <person name="Mueller R.-W."/>
            <person name="Bruemmer F."/>
            <person name="Labrenz M."/>
            <person name="Spormann A.M."/>
            <person name="Op den Camp H."/>
            <person name="Overmann J."/>
            <person name="Amann R."/>
            <person name="Jetten M.S.M."/>
            <person name="Mascher T."/>
            <person name="Medema M.H."/>
            <person name="Devos D.P."/>
            <person name="Kaster A.-K."/>
            <person name="Ovreas L."/>
            <person name="Rohde M."/>
            <person name="Galperin M.Y."/>
            <person name="Jogler C."/>
        </authorList>
    </citation>
    <scope>NUCLEOTIDE SEQUENCE [LARGE SCALE GENOMIC DNA]</scope>
    <source>
        <strain evidence="8 9">OJF2</strain>
    </source>
</reference>
<evidence type="ECO:0000256" key="3">
    <source>
        <dbReference type="ARBA" id="ARBA00023004"/>
    </source>
</evidence>
<dbReference type="Pfam" id="PF12894">
    <property type="entry name" value="ANAPC4_WD40"/>
    <property type="match status" value="2"/>
</dbReference>